<dbReference type="SMART" id="SM00448">
    <property type="entry name" value="REC"/>
    <property type="match status" value="1"/>
</dbReference>
<dbReference type="PROSITE" id="PS00622">
    <property type="entry name" value="HTH_LUXR_1"/>
    <property type="match status" value="1"/>
</dbReference>
<dbReference type="OrthoDB" id="9808843at2"/>
<dbReference type="RefSeq" id="WP_013228286.1">
    <property type="nucleotide sequence ID" value="NC_014318.1"/>
</dbReference>
<dbReference type="InterPro" id="IPR016032">
    <property type="entry name" value="Sig_transdc_resp-reg_C-effctor"/>
</dbReference>
<feature type="domain" description="Response regulatory" evidence="7">
    <location>
        <begin position="3"/>
        <end position="119"/>
    </location>
</feature>
<reference evidence="8 9" key="1">
    <citation type="journal article" date="2010" name="Cell Res.">
        <title>Complete genome sequence of the rifamycin SV-producing Amycolatopsis mediterranei U32 revealed its genetic characteristics in phylogeny and metabolism.</title>
        <authorList>
            <person name="Zhao W."/>
            <person name="Zhong Y."/>
            <person name="Yuan H."/>
            <person name="Wang J."/>
            <person name="Zheng H."/>
            <person name="Wang Y."/>
            <person name="Cen X."/>
            <person name="Xu F."/>
            <person name="Bai J."/>
            <person name="Han X."/>
            <person name="Lu G."/>
            <person name="Zhu Y."/>
            <person name="Shao Z."/>
            <person name="Yan H."/>
            <person name="Li C."/>
            <person name="Peng N."/>
            <person name="Zhang Z."/>
            <person name="Zhang Y."/>
            <person name="Lin W."/>
            <person name="Fan Y."/>
            <person name="Qin Z."/>
            <person name="Hu Y."/>
            <person name="Zhu B."/>
            <person name="Wang S."/>
            <person name="Ding X."/>
            <person name="Zhao G.P."/>
        </authorList>
    </citation>
    <scope>NUCLEOTIDE SEQUENCE [LARGE SCALE GENOMIC DNA]</scope>
    <source>
        <strain evidence="9">U-32</strain>
    </source>
</reference>
<dbReference type="SUPFAM" id="SSF52172">
    <property type="entry name" value="CheY-like"/>
    <property type="match status" value="1"/>
</dbReference>
<evidence type="ECO:0000256" key="3">
    <source>
        <dbReference type="ARBA" id="ARBA00023125"/>
    </source>
</evidence>
<name>A0A0H3DDD5_AMYMU</name>
<dbReference type="Pfam" id="PF00196">
    <property type="entry name" value="GerE"/>
    <property type="match status" value="1"/>
</dbReference>
<dbReference type="Gene3D" id="3.40.50.2300">
    <property type="match status" value="1"/>
</dbReference>
<keyword evidence="1 5" id="KW-0597">Phosphoprotein</keyword>
<accession>A0A0H3DDD5</accession>
<evidence type="ECO:0000259" key="7">
    <source>
        <dbReference type="PROSITE" id="PS50110"/>
    </source>
</evidence>
<keyword evidence="4" id="KW-0804">Transcription</keyword>
<evidence type="ECO:0000313" key="9">
    <source>
        <dbReference type="Proteomes" id="UP000000328"/>
    </source>
</evidence>
<dbReference type="Pfam" id="PF00072">
    <property type="entry name" value="Response_reg"/>
    <property type="match status" value="1"/>
</dbReference>
<dbReference type="InterPro" id="IPR039420">
    <property type="entry name" value="WalR-like"/>
</dbReference>
<dbReference type="PANTHER" id="PTHR43214">
    <property type="entry name" value="TWO-COMPONENT RESPONSE REGULATOR"/>
    <property type="match status" value="1"/>
</dbReference>
<dbReference type="InterPro" id="IPR011006">
    <property type="entry name" value="CheY-like_superfamily"/>
</dbReference>
<dbReference type="HOGENOM" id="CLU_000445_90_10_11"/>
<evidence type="ECO:0000313" key="8">
    <source>
        <dbReference type="EMBL" id="ADJ48237.1"/>
    </source>
</evidence>
<dbReference type="SUPFAM" id="SSF46894">
    <property type="entry name" value="C-terminal effector domain of the bipartite response regulators"/>
    <property type="match status" value="1"/>
</dbReference>
<evidence type="ECO:0000256" key="2">
    <source>
        <dbReference type="ARBA" id="ARBA00023015"/>
    </source>
</evidence>
<sequence>MISILLVDDEPLLRLGFRLVLESQPDFTVVGEAADGAAAISRTAELDPDVVVMDVRMPGMDGIEATREIVRSHPRSRVLILTTFDIDEYAFPGLKAGASGFLLKNVPPEDLISAIRAVAGGDAVVAPSVTRRLLDAMADRIPDTTPTGNTPTTGHGLERLTERELEVLTKLARGLSNAEIAEELVLSEGTVKTHVGRILNKLELRDRVQAVVLAYDIGLVRPT</sequence>
<feature type="domain" description="HTH luxR-type" evidence="6">
    <location>
        <begin position="153"/>
        <end position="218"/>
    </location>
</feature>
<dbReference type="PROSITE" id="PS50110">
    <property type="entry name" value="RESPONSE_REGULATORY"/>
    <property type="match status" value="1"/>
</dbReference>
<evidence type="ECO:0000259" key="6">
    <source>
        <dbReference type="PROSITE" id="PS50043"/>
    </source>
</evidence>
<dbReference type="AlphaFoldDB" id="A0A0H3DDD5"/>
<feature type="modified residue" description="4-aspartylphosphate" evidence="5">
    <location>
        <position position="54"/>
    </location>
</feature>
<dbReference type="EMBL" id="CP002000">
    <property type="protein sequence ID" value="ADJ48237.1"/>
    <property type="molecule type" value="Genomic_DNA"/>
</dbReference>
<dbReference type="GO" id="GO:0006355">
    <property type="term" value="P:regulation of DNA-templated transcription"/>
    <property type="evidence" value="ECO:0007669"/>
    <property type="project" value="InterPro"/>
</dbReference>
<dbReference type="GeneID" id="92874159"/>
<evidence type="ECO:0000256" key="1">
    <source>
        <dbReference type="ARBA" id="ARBA00022553"/>
    </source>
</evidence>
<keyword evidence="3" id="KW-0238">DNA-binding</keyword>
<dbReference type="CDD" id="cd06170">
    <property type="entry name" value="LuxR_C_like"/>
    <property type="match status" value="1"/>
</dbReference>
<dbReference type="InterPro" id="IPR058245">
    <property type="entry name" value="NreC/VraR/RcsB-like_REC"/>
</dbReference>
<dbReference type="PRINTS" id="PR00038">
    <property type="entry name" value="HTHLUXR"/>
</dbReference>
<dbReference type="InterPro" id="IPR001789">
    <property type="entry name" value="Sig_transdc_resp-reg_receiver"/>
</dbReference>
<protein>
    <submittedName>
        <fullName evidence="8">Two-component system response regulator</fullName>
    </submittedName>
</protein>
<dbReference type="SMART" id="SM00421">
    <property type="entry name" value="HTH_LUXR"/>
    <property type="match status" value="1"/>
</dbReference>
<dbReference type="GO" id="GO:0000160">
    <property type="term" value="P:phosphorelay signal transduction system"/>
    <property type="evidence" value="ECO:0007669"/>
    <property type="project" value="InterPro"/>
</dbReference>
<dbReference type="CDD" id="cd17535">
    <property type="entry name" value="REC_NarL-like"/>
    <property type="match status" value="1"/>
</dbReference>
<dbReference type="Proteomes" id="UP000000328">
    <property type="component" value="Chromosome"/>
</dbReference>
<dbReference type="PROSITE" id="PS50043">
    <property type="entry name" value="HTH_LUXR_2"/>
    <property type="match status" value="1"/>
</dbReference>
<dbReference type="PATRIC" id="fig|749927.5.peg.6762"/>
<dbReference type="PANTHER" id="PTHR43214:SF24">
    <property type="entry name" value="TRANSCRIPTIONAL REGULATORY PROTEIN NARL-RELATED"/>
    <property type="match status" value="1"/>
</dbReference>
<evidence type="ECO:0000256" key="4">
    <source>
        <dbReference type="ARBA" id="ARBA00023163"/>
    </source>
</evidence>
<keyword evidence="2" id="KW-0805">Transcription regulation</keyword>
<dbReference type="InterPro" id="IPR000792">
    <property type="entry name" value="Tscrpt_reg_LuxR_C"/>
</dbReference>
<evidence type="ECO:0000256" key="5">
    <source>
        <dbReference type="PROSITE-ProRule" id="PRU00169"/>
    </source>
</evidence>
<proteinExistence type="predicted"/>
<dbReference type="KEGG" id="amd:AMED_6506"/>
<gene>
    <name evidence="8" type="ordered locus">AMED_6506</name>
</gene>
<organism evidence="8 9">
    <name type="scientific">Amycolatopsis mediterranei (strain U-32)</name>
    <dbReference type="NCBI Taxonomy" id="749927"/>
    <lineage>
        <taxon>Bacteria</taxon>
        <taxon>Bacillati</taxon>
        <taxon>Actinomycetota</taxon>
        <taxon>Actinomycetes</taxon>
        <taxon>Pseudonocardiales</taxon>
        <taxon>Pseudonocardiaceae</taxon>
        <taxon>Amycolatopsis</taxon>
    </lineage>
</organism>
<dbReference type="eggNOG" id="COG2197">
    <property type="taxonomic scope" value="Bacteria"/>
</dbReference>
<dbReference type="GO" id="GO:0003677">
    <property type="term" value="F:DNA binding"/>
    <property type="evidence" value="ECO:0007669"/>
    <property type="project" value="UniProtKB-KW"/>
</dbReference>